<keyword evidence="3" id="KW-1185">Reference proteome</keyword>
<name>A0A9W6XZQ5_9STRA</name>
<protein>
    <submittedName>
        <fullName evidence="2">Unnamed protein product</fullName>
    </submittedName>
</protein>
<feature type="domain" description="PiggyBac transposable element-derived protein" evidence="1">
    <location>
        <begin position="14"/>
        <end position="116"/>
    </location>
</feature>
<dbReference type="PANTHER" id="PTHR46599">
    <property type="entry name" value="PIGGYBAC TRANSPOSABLE ELEMENT-DERIVED PROTEIN 4"/>
    <property type="match status" value="1"/>
</dbReference>
<dbReference type="Proteomes" id="UP001165121">
    <property type="component" value="Unassembled WGS sequence"/>
</dbReference>
<dbReference type="PANTHER" id="PTHR46599:SF3">
    <property type="entry name" value="PIGGYBAC TRANSPOSABLE ELEMENT-DERIVED PROTEIN 4"/>
    <property type="match status" value="1"/>
</dbReference>
<organism evidence="2 3">
    <name type="scientific">Phytophthora fragariaefolia</name>
    <dbReference type="NCBI Taxonomy" id="1490495"/>
    <lineage>
        <taxon>Eukaryota</taxon>
        <taxon>Sar</taxon>
        <taxon>Stramenopiles</taxon>
        <taxon>Oomycota</taxon>
        <taxon>Peronosporomycetes</taxon>
        <taxon>Peronosporales</taxon>
        <taxon>Peronosporaceae</taxon>
        <taxon>Phytophthora</taxon>
    </lineage>
</organism>
<dbReference type="EMBL" id="BSXT01002397">
    <property type="protein sequence ID" value="GMF48724.1"/>
    <property type="molecule type" value="Genomic_DNA"/>
</dbReference>
<accession>A0A9W6XZQ5</accession>
<comment type="caution">
    <text evidence="2">The sequence shown here is derived from an EMBL/GenBank/DDBJ whole genome shotgun (WGS) entry which is preliminary data.</text>
</comment>
<evidence type="ECO:0000313" key="2">
    <source>
        <dbReference type="EMBL" id="GMF48724.1"/>
    </source>
</evidence>
<evidence type="ECO:0000259" key="1">
    <source>
        <dbReference type="Pfam" id="PF13843"/>
    </source>
</evidence>
<dbReference type="OrthoDB" id="123873at2759"/>
<evidence type="ECO:0000313" key="3">
    <source>
        <dbReference type="Proteomes" id="UP001165121"/>
    </source>
</evidence>
<proteinExistence type="predicted"/>
<dbReference type="AlphaFoldDB" id="A0A9W6XZQ5"/>
<sequence>MGAMIQGSDELARGATKQGACIAKRIVAASWVDGSIVNVVFNADGSGTTTVYRRIKQERVPFEAPTCVREYNSAMQGVDRHDQLLGRFSLADGHSFKIWHKKIALAFIDIARCNAYICHWLASIPDLNGEEDLLGGNDEDSARSGRD</sequence>
<reference evidence="2" key="1">
    <citation type="submission" date="2023-04" db="EMBL/GenBank/DDBJ databases">
        <title>Phytophthora fragariaefolia NBRC 109709.</title>
        <authorList>
            <person name="Ichikawa N."/>
            <person name="Sato H."/>
            <person name="Tonouchi N."/>
        </authorList>
    </citation>
    <scope>NUCLEOTIDE SEQUENCE</scope>
    <source>
        <strain evidence="2">NBRC 109709</strain>
    </source>
</reference>
<dbReference type="InterPro" id="IPR029526">
    <property type="entry name" value="PGBD"/>
</dbReference>
<gene>
    <name evidence="2" type="ORF">Pfra01_001895600</name>
</gene>
<dbReference type="Pfam" id="PF13843">
    <property type="entry name" value="DDE_Tnp_1_7"/>
    <property type="match status" value="1"/>
</dbReference>